<dbReference type="RefSeq" id="WP_225422171.1">
    <property type="nucleotide sequence ID" value="NZ_JBHSSM010000004.1"/>
</dbReference>
<dbReference type="PROSITE" id="PS00101">
    <property type="entry name" value="HEXAPEP_TRANSFERASES"/>
    <property type="match status" value="1"/>
</dbReference>
<dbReference type="PANTHER" id="PTHR43017">
    <property type="entry name" value="GALACTOSIDE O-ACETYLTRANSFERASE"/>
    <property type="match status" value="1"/>
</dbReference>
<dbReference type="InterPro" id="IPR011004">
    <property type="entry name" value="Trimer_LpxA-like_sf"/>
</dbReference>
<evidence type="ECO:0000313" key="8">
    <source>
        <dbReference type="Proteomes" id="UP001596310"/>
    </source>
</evidence>
<keyword evidence="4 5" id="KW-0012">Acyltransferase</keyword>
<dbReference type="Gene3D" id="2.160.10.10">
    <property type="entry name" value="Hexapeptide repeat proteins"/>
    <property type="match status" value="1"/>
</dbReference>
<dbReference type="SUPFAM" id="SSF51161">
    <property type="entry name" value="Trimeric LpxA-like enzymes"/>
    <property type="match status" value="1"/>
</dbReference>
<dbReference type="Pfam" id="PF12464">
    <property type="entry name" value="Mac"/>
    <property type="match status" value="1"/>
</dbReference>
<evidence type="ECO:0000256" key="3">
    <source>
        <dbReference type="ARBA" id="ARBA00022737"/>
    </source>
</evidence>
<name>A0ABW1UJM7_9LACO</name>
<reference evidence="8" key="1">
    <citation type="journal article" date="2019" name="Int. J. Syst. Evol. Microbiol.">
        <title>The Global Catalogue of Microorganisms (GCM) 10K type strain sequencing project: providing services to taxonomists for standard genome sequencing and annotation.</title>
        <authorList>
            <consortium name="The Broad Institute Genomics Platform"/>
            <consortium name="The Broad Institute Genome Sequencing Center for Infectious Disease"/>
            <person name="Wu L."/>
            <person name="Ma J."/>
        </authorList>
    </citation>
    <scope>NUCLEOTIDE SEQUENCE [LARGE SCALE GENOMIC DNA]</scope>
    <source>
        <strain evidence="8">CCM 8897</strain>
    </source>
</reference>
<dbReference type="InterPro" id="IPR039369">
    <property type="entry name" value="LacA-like"/>
</dbReference>
<comment type="caution">
    <text evidence="7">The sequence shown here is derived from an EMBL/GenBank/DDBJ whole genome shotgun (WGS) entry which is preliminary data.</text>
</comment>
<comment type="similarity">
    <text evidence="1 5">Belongs to the transferase hexapeptide repeat family.</text>
</comment>
<dbReference type="SMART" id="SM01266">
    <property type="entry name" value="Mac"/>
    <property type="match status" value="1"/>
</dbReference>
<dbReference type="EC" id="2.3.1.-" evidence="5"/>
<dbReference type="InterPro" id="IPR018357">
    <property type="entry name" value="Hexapep_transf_CS"/>
</dbReference>
<sequence>MEKDLATQRAQMRVGAMYNDLRPELVQARALAVQKTNAYNQSVGQPAATRQALLRQLLKKVGTAAFFEPNFRCEFGDNISVGANFYANFDCIMLDGAEITIGDHVLFGPRVSLYTSNHASDARERVAGACYAKPITIGDHVWLGGGVTVNPGVTIGANTIVGSGSVVTKDLPANVIAVGNPARVLRAITAADQTGYDPTID</sequence>
<dbReference type="CDD" id="cd03357">
    <property type="entry name" value="LbH_MAT_GAT"/>
    <property type="match status" value="1"/>
</dbReference>
<dbReference type="Proteomes" id="UP001596310">
    <property type="component" value="Unassembled WGS sequence"/>
</dbReference>
<protein>
    <recommendedName>
        <fullName evidence="5">Acetyltransferase</fullName>
        <ecNumber evidence="5">2.3.1.-</ecNumber>
    </recommendedName>
</protein>
<dbReference type="PANTHER" id="PTHR43017:SF1">
    <property type="entry name" value="ACETYLTRANSFERASE YJL218W-RELATED"/>
    <property type="match status" value="1"/>
</dbReference>
<evidence type="ECO:0000259" key="6">
    <source>
        <dbReference type="SMART" id="SM01266"/>
    </source>
</evidence>
<dbReference type="InterPro" id="IPR024688">
    <property type="entry name" value="Mac_dom"/>
</dbReference>
<dbReference type="GO" id="GO:0016746">
    <property type="term" value="F:acyltransferase activity"/>
    <property type="evidence" value="ECO:0007669"/>
    <property type="project" value="UniProtKB-KW"/>
</dbReference>
<dbReference type="InterPro" id="IPR001451">
    <property type="entry name" value="Hexapep"/>
</dbReference>
<keyword evidence="2 5" id="KW-0808">Transferase</keyword>
<feature type="domain" description="Maltose/galactoside acetyltransferase" evidence="6">
    <location>
        <begin position="9"/>
        <end position="63"/>
    </location>
</feature>
<dbReference type="Pfam" id="PF00132">
    <property type="entry name" value="Hexapep"/>
    <property type="match status" value="1"/>
</dbReference>
<evidence type="ECO:0000256" key="5">
    <source>
        <dbReference type="RuleBase" id="RU367021"/>
    </source>
</evidence>
<evidence type="ECO:0000256" key="4">
    <source>
        <dbReference type="ARBA" id="ARBA00023315"/>
    </source>
</evidence>
<evidence type="ECO:0000313" key="7">
    <source>
        <dbReference type="EMBL" id="MFC6314117.1"/>
    </source>
</evidence>
<keyword evidence="8" id="KW-1185">Reference proteome</keyword>
<evidence type="ECO:0000256" key="2">
    <source>
        <dbReference type="ARBA" id="ARBA00022679"/>
    </source>
</evidence>
<accession>A0ABW1UJM7</accession>
<organism evidence="7 8">
    <name type="scientific">Lapidilactobacillus achengensis</name>
    <dbReference type="NCBI Taxonomy" id="2486000"/>
    <lineage>
        <taxon>Bacteria</taxon>
        <taxon>Bacillati</taxon>
        <taxon>Bacillota</taxon>
        <taxon>Bacilli</taxon>
        <taxon>Lactobacillales</taxon>
        <taxon>Lactobacillaceae</taxon>
        <taxon>Lapidilactobacillus</taxon>
    </lineage>
</organism>
<dbReference type="EMBL" id="JBHSSM010000004">
    <property type="protein sequence ID" value="MFC6314117.1"/>
    <property type="molecule type" value="Genomic_DNA"/>
</dbReference>
<keyword evidence="3" id="KW-0677">Repeat</keyword>
<gene>
    <name evidence="7" type="ORF">ACFQHW_00845</name>
</gene>
<proteinExistence type="inferred from homology"/>
<evidence type="ECO:0000256" key="1">
    <source>
        <dbReference type="ARBA" id="ARBA00007274"/>
    </source>
</evidence>